<dbReference type="Proteomes" id="UP000198329">
    <property type="component" value="Chromosome I"/>
</dbReference>
<dbReference type="Pfam" id="PF09832">
    <property type="entry name" value="DUF2059"/>
    <property type="match status" value="1"/>
</dbReference>
<reference evidence="2 3" key="1">
    <citation type="submission" date="2015-03" db="EMBL/GenBank/DDBJ databases">
        <authorList>
            <person name="Xie B.-B."/>
            <person name="Rong J.-C."/>
            <person name="Qin Q.-L."/>
            <person name="Zhang Y.-Z."/>
        </authorList>
    </citation>
    <scope>NUCLEOTIDE SEQUENCE [LARGE SCALE GENOMIC DNA]</scope>
    <source>
        <strain evidence="2 3">KMM 661</strain>
    </source>
</reference>
<evidence type="ECO:0000313" key="3">
    <source>
        <dbReference type="Proteomes" id="UP000198329"/>
    </source>
</evidence>
<gene>
    <name evidence="2" type="ORF">PNIG_a0444</name>
</gene>
<dbReference type="GeneID" id="300940435"/>
<name>A0AAC9UFX2_9GAMM</name>
<dbReference type="KEGG" id="png:PNIG_a0444"/>
<dbReference type="AlphaFoldDB" id="A0AAC9UFX2"/>
<organism evidence="2 3">
    <name type="scientific">Pseudoalteromonas nigrifaciens</name>
    <dbReference type="NCBI Taxonomy" id="28109"/>
    <lineage>
        <taxon>Bacteria</taxon>
        <taxon>Pseudomonadati</taxon>
        <taxon>Pseudomonadota</taxon>
        <taxon>Gammaproteobacteria</taxon>
        <taxon>Alteromonadales</taxon>
        <taxon>Pseudoalteromonadaceae</taxon>
        <taxon>Pseudoalteromonas</taxon>
    </lineage>
</organism>
<dbReference type="RefSeq" id="WP_089367678.1">
    <property type="nucleotide sequence ID" value="NZ_BJXZ01000038.1"/>
</dbReference>
<evidence type="ECO:0000259" key="1">
    <source>
        <dbReference type="Pfam" id="PF09832"/>
    </source>
</evidence>
<feature type="domain" description="DUF2059" evidence="1">
    <location>
        <begin position="71"/>
        <end position="98"/>
    </location>
</feature>
<dbReference type="InterPro" id="IPR018637">
    <property type="entry name" value="DUF2059"/>
</dbReference>
<keyword evidence="3" id="KW-1185">Reference proteome</keyword>
<dbReference type="EMBL" id="CP011036">
    <property type="protein sequence ID" value="ASM52761.1"/>
    <property type="molecule type" value="Genomic_DNA"/>
</dbReference>
<protein>
    <recommendedName>
        <fullName evidence="1">DUF2059 domain-containing protein</fullName>
    </recommendedName>
</protein>
<sequence length="154" mass="17687">MKKLLLIVLLLPFFINANELVFKLLEVNGAKAFFAQSKGQMAKVMYMTDPSLKPYSGLVEKWEEDYFSWEKVKLSIAPIYSSKFTNSELEEIVNFYTTGKPDSFLVTNTGKKFQSLLPEINQEFTMNGHKYMSHVSPFLYEAVSNSTKSLKQDK</sequence>
<accession>A0AAC9UFX2</accession>
<proteinExistence type="predicted"/>
<evidence type="ECO:0000313" key="2">
    <source>
        <dbReference type="EMBL" id="ASM52761.1"/>
    </source>
</evidence>